<feature type="region of interest" description="Disordered" evidence="3">
    <location>
        <begin position="347"/>
        <end position="370"/>
    </location>
</feature>
<feature type="region of interest" description="Disordered" evidence="3">
    <location>
        <begin position="109"/>
        <end position="141"/>
    </location>
</feature>
<evidence type="ECO:0000313" key="6">
    <source>
        <dbReference type="Proteomes" id="UP000507222"/>
    </source>
</evidence>
<accession>A0A6J5VHS5</accession>
<feature type="domain" description="RRM" evidence="4">
    <location>
        <begin position="566"/>
        <end position="646"/>
    </location>
</feature>
<evidence type="ECO:0000256" key="2">
    <source>
        <dbReference type="PROSITE-ProRule" id="PRU00176"/>
    </source>
</evidence>
<protein>
    <recommendedName>
        <fullName evidence="4">RRM domain-containing protein</fullName>
    </recommendedName>
</protein>
<feature type="domain" description="RRM" evidence="4">
    <location>
        <begin position="468"/>
        <end position="553"/>
    </location>
</feature>
<organism evidence="5 6">
    <name type="scientific">Prunus armeniaca</name>
    <name type="common">Apricot</name>
    <name type="synonym">Armeniaca vulgaris</name>
    <dbReference type="NCBI Taxonomy" id="36596"/>
    <lineage>
        <taxon>Eukaryota</taxon>
        <taxon>Viridiplantae</taxon>
        <taxon>Streptophyta</taxon>
        <taxon>Embryophyta</taxon>
        <taxon>Tracheophyta</taxon>
        <taxon>Spermatophyta</taxon>
        <taxon>Magnoliopsida</taxon>
        <taxon>eudicotyledons</taxon>
        <taxon>Gunneridae</taxon>
        <taxon>Pentapetalae</taxon>
        <taxon>rosids</taxon>
        <taxon>fabids</taxon>
        <taxon>Rosales</taxon>
        <taxon>Rosaceae</taxon>
        <taxon>Amygdaloideae</taxon>
        <taxon>Amygdaleae</taxon>
        <taxon>Prunus</taxon>
    </lineage>
</organism>
<evidence type="ECO:0000256" key="1">
    <source>
        <dbReference type="ARBA" id="ARBA00022884"/>
    </source>
</evidence>
<keyword evidence="1 2" id="KW-0694">RNA-binding</keyword>
<dbReference type="FunFam" id="3.30.70.330:FF:000187">
    <property type="entry name" value="Heterogeneous nuclear ribonucleoprotein Q"/>
    <property type="match status" value="1"/>
</dbReference>
<dbReference type="InterPro" id="IPR000504">
    <property type="entry name" value="RRM_dom"/>
</dbReference>
<feature type="compositionally biased region" description="Low complexity" evidence="3">
    <location>
        <begin position="14"/>
        <end position="31"/>
    </location>
</feature>
<dbReference type="PANTHER" id="PTHR21245">
    <property type="entry name" value="HETEROGENEOUS NUCLEAR RIBONUCLEOPROTEIN"/>
    <property type="match status" value="1"/>
</dbReference>
<dbReference type="Proteomes" id="UP000507222">
    <property type="component" value="Unassembled WGS sequence"/>
</dbReference>
<feature type="domain" description="RRM" evidence="4">
    <location>
        <begin position="388"/>
        <end position="466"/>
    </location>
</feature>
<dbReference type="InterPro" id="IPR012677">
    <property type="entry name" value="Nucleotide-bd_a/b_plait_sf"/>
</dbReference>
<feature type="region of interest" description="Disordered" evidence="3">
    <location>
        <begin position="155"/>
        <end position="306"/>
    </location>
</feature>
<evidence type="ECO:0000313" key="5">
    <source>
        <dbReference type="EMBL" id="CAB4287781.1"/>
    </source>
</evidence>
<dbReference type="AlphaFoldDB" id="A0A6J5VHS5"/>
<dbReference type="SUPFAM" id="SSF54928">
    <property type="entry name" value="RNA-binding domain, RBD"/>
    <property type="match status" value="2"/>
</dbReference>
<evidence type="ECO:0000259" key="4">
    <source>
        <dbReference type="PROSITE" id="PS50102"/>
    </source>
</evidence>
<feature type="compositionally biased region" description="Polar residues" evidence="3">
    <location>
        <begin position="63"/>
        <end position="74"/>
    </location>
</feature>
<dbReference type="Gene3D" id="3.30.70.330">
    <property type="match status" value="3"/>
</dbReference>
<evidence type="ECO:0000256" key="3">
    <source>
        <dbReference type="SAM" id="MobiDB-lite"/>
    </source>
</evidence>
<feature type="region of interest" description="Disordered" evidence="3">
    <location>
        <begin position="1"/>
        <end position="80"/>
    </location>
</feature>
<dbReference type="GO" id="GO:0003723">
    <property type="term" value="F:RNA binding"/>
    <property type="evidence" value="ECO:0007669"/>
    <property type="project" value="UniProtKB-UniRule"/>
</dbReference>
<feature type="compositionally biased region" description="Basic and acidic residues" evidence="3">
    <location>
        <begin position="253"/>
        <end position="293"/>
    </location>
</feature>
<feature type="compositionally biased region" description="Basic and acidic residues" evidence="3">
    <location>
        <begin position="44"/>
        <end position="62"/>
    </location>
</feature>
<dbReference type="Pfam" id="PF00076">
    <property type="entry name" value="RRM_1"/>
    <property type="match status" value="3"/>
</dbReference>
<reference evidence="5 6" key="1">
    <citation type="submission" date="2020-05" db="EMBL/GenBank/DDBJ databases">
        <authorList>
            <person name="Campoy J."/>
            <person name="Schneeberger K."/>
            <person name="Spophaly S."/>
        </authorList>
    </citation>
    <scope>NUCLEOTIDE SEQUENCE [LARGE SCALE GENOMIC DNA]</scope>
    <source>
        <strain evidence="5">PruArmRojPasFocal</strain>
    </source>
</reference>
<dbReference type="PROSITE" id="PS50102">
    <property type="entry name" value="RRM"/>
    <property type="match status" value="3"/>
</dbReference>
<feature type="compositionally biased region" description="Acidic residues" evidence="3">
    <location>
        <begin position="351"/>
        <end position="369"/>
    </location>
</feature>
<proteinExistence type="predicted"/>
<name>A0A6J5VHS5_PRUAR</name>
<gene>
    <name evidence="5" type="ORF">CURHAP_LOCUS45796</name>
</gene>
<feature type="compositionally biased region" description="Acidic residues" evidence="3">
    <location>
        <begin position="221"/>
        <end position="252"/>
    </location>
</feature>
<feature type="compositionally biased region" description="Acidic residues" evidence="3">
    <location>
        <begin position="294"/>
        <end position="305"/>
    </location>
</feature>
<feature type="compositionally biased region" description="Basic and acidic residues" evidence="3">
    <location>
        <begin position="165"/>
        <end position="178"/>
    </location>
</feature>
<dbReference type="CDD" id="cd00590">
    <property type="entry name" value="RRM_SF"/>
    <property type="match status" value="3"/>
</dbReference>
<dbReference type="SMART" id="SM00360">
    <property type="entry name" value="RRM"/>
    <property type="match status" value="3"/>
</dbReference>
<dbReference type="FunFam" id="3.30.70.330:FF:000816">
    <property type="entry name" value="Heterogeneous nuclear ribonucleoprotein Q"/>
    <property type="match status" value="1"/>
</dbReference>
<dbReference type="InterPro" id="IPR035979">
    <property type="entry name" value="RBD_domain_sf"/>
</dbReference>
<sequence length="931" mass="102877">MRTRNADSPKSVAGKKTPPARKTAAKAQPAASQLDLEAAAPKTVETKRVSAADRAKQVKKTETTPPTASNSQKSSVEDVVNNCSEAEASAGTAKVTPAAKVGVVNKLVAKKSPGKANAPASAKSVSSHTRKSGGSVKAKVDALNKEKVADLKDVEFTKKNPISENDGKFEKEESHVEFEVCTVENVGEPSRKEESAVGGQEPAVENVEQPTNKQSAKEVEPDPNENEEDPIEEEDPVEEEDPFEEEDPVEEVDPIKEDDPVEAEKSVVGEVVKSSENEPYSDVKEGVAVKGDQEEPMDNGDEEETRVEAANKVENVKEGLQGEDIEGVKDLYDGDEQMDEYGEKVDLGEHGEEELPEDDAEDPAEETETLEDKQLTAIANERKMKKEREIFLGGLDRDAVEEDVRRVFERIGGIVEVRLHKNTSTNKNKGYAFVEFENKELARRALSEMKNPVIRGKRCGTAPSEDNDTLFLGNICNTWTKEAIKQKLKDYGVEGVENINLVPDVQHDGLSRGFAFVEFSCHGDAMLAYKRLQQPDAIFGHLERTAKVAFAEPLREPDPEIMSQVKSVFVDGLPPHWDEDQVREQFKCYGEILRIVLARNMSTAKRKDFGFVDFSTHESAVACVDGINNIELADGNSKIKVKARLSNPLPKTQAVKGGMAGGFRIGGDGGGGSGGGSGIFPRFGRGFGRGGHHFNRANFQRDRHFYHGGQGQTGRMGFPNEYDFDYPYDEFHGRGGRRGPFMGGHYPSAGGSSSRPYIDGPWNGAPDRGYGMHIPPRRLPYSPEGHFGRLPMGGHFDRPPMGGHFDRPPMGGHFDEPYFYDDNTQGIKRPFHMRDYDYDYLEPSRHRPRLDYTDPTASFRGNHYSDTYGAGSSLYSHDYYGPEVAMDLHAGCNLSKMGKWIARLEKIYSSYPRNGQLDELCYGSFEAKMLL</sequence>
<dbReference type="EMBL" id="CAEKDK010000007">
    <property type="protein sequence ID" value="CAB4287781.1"/>
    <property type="molecule type" value="Genomic_DNA"/>
</dbReference>